<dbReference type="InterPro" id="IPR035669">
    <property type="entry name" value="SGNH_plant_lipase-like"/>
</dbReference>
<dbReference type="Pfam" id="PF00657">
    <property type="entry name" value="Lipase_GDSL"/>
    <property type="match status" value="1"/>
</dbReference>
<reference evidence="2" key="2">
    <citation type="submission" date="2020-06" db="EMBL/GenBank/DDBJ databases">
        <title>Helianthus annuus Genome sequencing and assembly Release 2.</title>
        <authorList>
            <person name="Gouzy J."/>
            <person name="Langlade N."/>
            <person name="Munos S."/>
        </authorList>
    </citation>
    <scope>NUCLEOTIDE SEQUENCE</scope>
    <source>
        <tissue evidence="2">Leaves</tissue>
    </source>
</reference>
<dbReference type="EC" id="3.1.1.3" evidence="2"/>
<dbReference type="PANTHER" id="PTHR45642:SF82">
    <property type="entry name" value="GDSL-LIKE LIPASE_ACYLHYDROLASE SUPERFAMILY PROTEIN-RELATED"/>
    <property type="match status" value="1"/>
</dbReference>
<evidence type="ECO:0000313" key="3">
    <source>
        <dbReference type="Proteomes" id="UP000215914"/>
    </source>
</evidence>
<dbReference type="GO" id="GO:0004806">
    <property type="term" value="F:triacylglycerol lipase activity"/>
    <property type="evidence" value="ECO:0007669"/>
    <property type="project" value="UniProtKB-EC"/>
</dbReference>
<dbReference type="SUPFAM" id="SSF52266">
    <property type="entry name" value="SGNH hydrolase"/>
    <property type="match status" value="1"/>
</dbReference>
<dbReference type="Gramene" id="mRNA:HanXRQr2_Chr06g0276961">
    <property type="protein sequence ID" value="mRNA:HanXRQr2_Chr06g0276961"/>
    <property type="gene ID" value="HanXRQr2_Chr06g0276961"/>
</dbReference>
<evidence type="ECO:0000313" key="2">
    <source>
        <dbReference type="EMBL" id="KAF5803910.1"/>
    </source>
</evidence>
<comment type="caution">
    <text evidence="2">The sequence shown here is derived from an EMBL/GenBank/DDBJ whole genome shotgun (WGS) entry which is preliminary data.</text>
</comment>
<dbReference type="Proteomes" id="UP000215914">
    <property type="component" value="Unassembled WGS sequence"/>
</dbReference>
<reference evidence="2" key="1">
    <citation type="journal article" date="2017" name="Nature">
        <title>The sunflower genome provides insights into oil metabolism, flowering and Asterid evolution.</title>
        <authorList>
            <person name="Badouin H."/>
            <person name="Gouzy J."/>
            <person name="Grassa C.J."/>
            <person name="Murat F."/>
            <person name="Staton S.E."/>
            <person name="Cottret L."/>
            <person name="Lelandais-Briere C."/>
            <person name="Owens G.L."/>
            <person name="Carrere S."/>
            <person name="Mayjonade B."/>
            <person name="Legrand L."/>
            <person name="Gill N."/>
            <person name="Kane N.C."/>
            <person name="Bowers J.E."/>
            <person name="Hubner S."/>
            <person name="Bellec A."/>
            <person name="Berard A."/>
            <person name="Berges H."/>
            <person name="Blanchet N."/>
            <person name="Boniface M.C."/>
            <person name="Brunel D."/>
            <person name="Catrice O."/>
            <person name="Chaidir N."/>
            <person name="Claudel C."/>
            <person name="Donnadieu C."/>
            <person name="Faraut T."/>
            <person name="Fievet G."/>
            <person name="Helmstetter N."/>
            <person name="King M."/>
            <person name="Knapp S.J."/>
            <person name="Lai Z."/>
            <person name="Le Paslier M.C."/>
            <person name="Lippi Y."/>
            <person name="Lorenzon L."/>
            <person name="Mandel J.R."/>
            <person name="Marage G."/>
            <person name="Marchand G."/>
            <person name="Marquand E."/>
            <person name="Bret-Mestries E."/>
            <person name="Morien E."/>
            <person name="Nambeesan S."/>
            <person name="Nguyen T."/>
            <person name="Pegot-Espagnet P."/>
            <person name="Pouilly N."/>
            <person name="Raftis F."/>
            <person name="Sallet E."/>
            <person name="Schiex T."/>
            <person name="Thomas J."/>
            <person name="Vandecasteele C."/>
            <person name="Vares D."/>
            <person name="Vear F."/>
            <person name="Vautrin S."/>
            <person name="Crespi M."/>
            <person name="Mangin B."/>
            <person name="Burke J.M."/>
            <person name="Salse J."/>
            <person name="Munos S."/>
            <person name="Vincourt P."/>
            <person name="Rieseberg L.H."/>
            <person name="Langlade N.B."/>
        </authorList>
    </citation>
    <scope>NUCLEOTIDE SEQUENCE</scope>
    <source>
        <tissue evidence="2">Leaves</tissue>
    </source>
</reference>
<dbReference type="InterPro" id="IPR036514">
    <property type="entry name" value="SGNH_hydro_sf"/>
</dbReference>
<keyword evidence="3" id="KW-1185">Reference proteome</keyword>
<dbReference type="InterPro" id="IPR050592">
    <property type="entry name" value="GDSL_lipolytic_enzyme"/>
</dbReference>
<keyword evidence="2" id="KW-0378">Hydrolase</keyword>
<protein>
    <submittedName>
        <fullName evidence="2">Triacylglycerol lipase</fullName>
        <ecNumber evidence="2">3.1.1.3</ecNumber>
    </submittedName>
</protein>
<proteinExistence type="inferred from homology"/>
<organism evidence="2 3">
    <name type="scientific">Helianthus annuus</name>
    <name type="common">Common sunflower</name>
    <dbReference type="NCBI Taxonomy" id="4232"/>
    <lineage>
        <taxon>Eukaryota</taxon>
        <taxon>Viridiplantae</taxon>
        <taxon>Streptophyta</taxon>
        <taxon>Embryophyta</taxon>
        <taxon>Tracheophyta</taxon>
        <taxon>Spermatophyta</taxon>
        <taxon>Magnoliopsida</taxon>
        <taxon>eudicotyledons</taxon>
        <taxon>Gunneridae</taxon>
        <taxon>Pentapetalae</taxon>
        <taxon>asterids</taxon>
        <taxon>campanulids</taxon>
        <taxon>Asterales</taxon>
        <taxon>Asteraceae</taxon>
        <taxon>Asteroideae</taxon>
        <taxon>Heliantheae alliance</taxon>
        <taxon>Heliantheae</taxon>
        <taxon>Helianthus</taxon>
    </lineage>
</organism>
<sequence>MGFGVKEYLPAYLDPSIKDSDLLTGVSFASGGSGYDPLTSTLAVVIPLSVQLEMFKKYISKLKIKVGEEQAKHIIANSVYFISAGSNDFLTNYYIYPIRRLRYDVFGYGKMLVKFAMDYIQEIHKLGARRIVVFSTPPLGCIPIERTIAGGLHRKCVDKYNKAAQLFNSMLKQEILFLAGRLPETRVAMADLYNPLISIIENPHQYGLEVTDRGCCGIGIIEMSFSCNKLSKLCRDDSKFLFWDSLHPTEKGCDIYINLILPNLLKSLF</sequence>
<dbReference type="InterPro" id="IPR001087">
    <property type="entry name" value="GDSL"/>
</dbReference>
<dbReference type="AlphaFoldDB" id="A0A9K3IW64"/>
<dbReference type="CDD" id="cd01837">
    <property type="entry name" value="SGNH_plant_lipase_like"/>
    <property type="match status" value="1"/>
</dbReference>
<dbReference type="EMBL" id="MNCJ02000321">
    <property type="protein sequence ID" value="KAF5803910.1"/>
    <property type="molecule type" value="Genomic_DNA"/>
</dbReference>
<comment type="similarity">
    <text evidence="1">Belongs to the 'GDSL' lipolytic enzyme family.</text>
</comment>
<dbReference type="Gene3D" id="3.40.50.1110">
    <property type="entry name" value="SGNH hydrolase"/>
    <property type="match status" value="1"/>
</dbReference>
<dbReference type="PANTHER" id="PTHR45642">
    <property type="entry name" value="GDSL ESTERASE/LIPASE EXL3"/>
    <property type="match status" value="1"/>
</dbReference>
<gene>
    <name evidence="2" type="ORF">HanXRQr2_Chr06g0276961</name>
</gene>
<evidence type="ECO:0000256" key="1">
    <source>
        <dbReference type="ARBA" id="ARBA00008668"/>
    </source>
</evidence>
<name>A0A9K3IW64_HELAN</name>
<accession>A0A9K3IW64</accession>